<dbReference type="GO" id="GO:0004842">
    <property type="term" value="F:ubiquitin-protein transferase activity"/>
    <property type="evidence" value="ECO:0007669"/>
    <property type="project" value="InterPro"/>
</dbReference>
<gene>
    <name evidence="9" type="ORF">D6C84_07845</name>
</gene>
<feature type="compositionally biased region" description="Basic and acidic residues" evidence="7">
    <location>
        <begin position="147"/>
        <end position="166"/>
    </location>
</feature>
<comment type="caution">
    <text evidence="9">The sequence shown here is derived from an EMBL/GenBank/DDBJ whole genome shotgun (WGS) entry which is preliminary data.</text>
</comment>
<evidence type="ECO:0000256" key="4">
    <source>
        <dbReference type="ARBA" id="ARBA00022771"/>
    </source>
</evidence>
<dbReference type="InterPro" id="IPR044066">
    <property type="entry name" value="TRIAD_supradom"/>
</dbReference>
<organism evidence="9 10">
    <name type="scientific">Aureobasidium pullulans</name>
    <name type="common">Black yeast</name>
    <name type="synonym">Pullularia pullulans</name>
    <dbReference type="NCBI Taxonomy" id="5580"/>
    <lineage>
        <taxon>Eukaryota</taxon>
        <taxon>Fungi</taxon>
        <taxon>Dikarya</taxon>
        <taxon>Ascomycota</taxon>
        <taxon>Pezizomycotina</taxon>
        <taxon>Dothideomycetes</taxon>
        <taxon>Dothideomycetidae</taxon>
        <taxon>Dothideales</taxon>
        <taxon>Saccotheciaceae</taxon>
        <taxon>Aureobasidium</taxon>
    </lineage>
</organism>
<protein>
    <recommendedName>
        <fullName evidence="8">RING-type domain-containing protein</fullName>
    </recommendedName>
</protein>
<feature type="domain" description="RING-type" evidence="8">
    <location>
        <begin position="384"/>
        <end position="550"/>
    </location>
</feature>
<dbReference type="InterPro" id="IPR017907">
    <property type="entry name" value="Znf_RING_CS"/>
</dbReference>
<evidence type="ECO:0000256" key="2">
    <source>
        <dbReference type="ARBA" id="ARBA00022723"/>
    </source>
</evidence>
<keyword evidence="1" id="KW-0808">Transferase</keyword>
<dbReference type="SUPFAM" id="SSF57850">
    <property type="entry name" value="RING/U-box"/>
    <property type="match status" value="1"/>
</dbReference>
<keyword evidence="6" id="KW-0862">Zinc</keyword>
<dbReference type="CDD" id="cd20335">
    <property type="entry name" value="BRcat_RBR"/>
    <property type="match status" value="1"/>
</dbReference>
<evidence type="ECO:0000256" key="6">
    <source>
        <dbReference type="ARBA" id="ARBA00022833"/>
    </source>
</evidence>
<dbReference type="AlphaFoldDB" id="A0A4S9XIV9"/>
<keyword evidence="2" id="KW-0479">Metal-binding</keyword>
<reference evidence="9 10" key="1">
    <citation type="submission" date="2018-10" db="EMBL/GenBank/DDBJ databases">
        <title>Fifty Aureobasidium pullulans genomes reveal a recombining polyextremotolerant generalist.</title>
        <authorList>
            <person name="Gostincar C."/>
            <person name="Turk M."/>
            <person name="Zajc J."/>
            <person name="Gunde-Cimerman N."/>
        </authorList>
    </citation>
    <scope>NUCLEOTIDE SEQUENCE [LARGE SCALE GENOMIC DNA]</scope>
    <source>
        <strain evidence="9 10">EXF-3403</strain>
    </source>
</reference>
<dbReference type="InterPro" id="IPR013083">
    <property type="entry name" value="Znf_RING/FYVE/PHD"/>
</dbReference>
<evidence type="ECO:0000313" key="10">
    <source>
        <dbReference type="Proteomes" id="UP000310039"/>
    </source>
</evidence>
<keyword evidence="5" id="KW-0833">Ubl conjugation pathway</keyword>
<dbReference type="InterPro" id="IPR031127">
    <property type="entry name" value="E3_UB_ligase_RBR"/>
</dbReference>
<evidence type="ECO:0000259" key="8">
    <source>
        <dbReference type="PROSITE" id="PS51873"/>
    </source>
</evidence>
<dbReference type="PROSITE" id="PS51873">
    <property type="entry name" value="TRIAD"/>
    <property type="match status" value="1"/>
</dbReference>
<name>A0A4S9XIV9_AURPU</name>
<sequence>MDDEESHRLILRLMNEDLVSIQASSRHSINSDTFVAATLARQELRTAHQQIDDLRTARIVSREEVSQREAVRANKISARLLFRRLNPNKPLPNLLTNHQMAIAEALDQSPTAVKAESNASPCPQPTSGALRSQPTTSFGHPRPSLKRSADDHINAEVPPSKKHESDQVGMDVALPGPPDTAPHGRYQSQYQQMRFGRDQDGSHEYDRLSGVVGKTPVAPGSMSGQTTGLKRPAEEEALTSRPTKRQDSRHDIFQPCQSDSGYAAAPSPLEISKTSEVETMAEASHGFSFTSVRLAPFEYPTVSEKQSAAPAAPYGLDAPFPPASPPRFLFALGKTSEAPSSIQDDIRDITDAVETPAIVKEEVPTSKQPVHPANQSQTNSNWAAKITCMVCSYDLAFERSYVNPCGHGYCRKCINRLIKIGLRDVTLWPPSCCKSEMPIESIKHLLKPSFVPLVSTRQLEMNTPDLDRAYCAKCSVFISREHVHEDKATCISCKLDTCTKCTRRSHPGDCQAMLEESAKELDALAEQEGWKKCSNCHMIVEHNTGCNHME</sequence>
<evidence type="ECO:0000313" key="9">
    <source>
        <dbReference type="EMBL" id="THZ79525.1"/>
    </source>
</evidence>
<keyword evidence="3" id="KW-0677">Repeat</keyword>
<evidence type="ECO:0000256" key="1">
    <source>
        <dbReference type="ARBA" id="ARBA00022679"/>
    </source>
</evidence>
<dbReference type="GO" id="GO:0008270">
    <property type="term" value="F:zinc ion binding"/>
    <property type="evidence" value="ECO:0007669"/>
    <property type="project" value="UniProtKB-KW"/>
</dbReference>
<accession>A0A4S9XIV9</accession>
<dbReference type="Proteomes" id="UP000310039">
    <property type="component" value="Unassembled WGS sequence"/>
</dbReference>
<feature type="region of interest" description="Disordered" evidence="7">
    <location>
        <begin position="109"/>
        <end position="186"/>
    </location>
</feature>
<dbReference type="EMBL" id="QZBT01000144">
    <property type="protein sequence ID" value="THZ79525.1"/>
    <property type="molecule type" value="Genomic_DNA"/>
</dbReference>
<dbReference type="PANTHER" id="PTHR11685">
    <property type="entry name" value="RBR FAMILY RING FINGER AND IBR DOMAIN-CONTAINING"/>
    <property type="match status" value="1"/>
</dbReference>
<proteinExistence type="predicted"/>
<dbReference type="CDD" id="cd20336">
    <property type="entry name" value="Rcat_RBR"/>
    <property type="match status" value="1"/>
</dbReference>
<feature type="region of interest" description="Disordered" evidence="7">
    <location>
        <begin position="211"/>
        <end position="266"/>
    </location>
</feature>
<evidence type="ECO:0000256" key="5">
    <source>
        <dbReference type="ARBA" id="ARBA00022786"/>
    </source>
</evidence>
<keyword evidence="4" id="KW-0863">Zinc-finger</keyword>
<dbReference type="Gene3D" id="3.30.40.10">
    <property type="entry name" value="Zinc/RING finger domain, C3HC4 (zinc finger)"/>
    <property type="match status" value="1"/>
</dbReference>
<evidence type="ECO:0000256" key="7">
    <source>
        <dbReference type="SAM" id="MobiDB-lite"/>
    </source>
</evidence>
<dbReference type="PROSITE" id="PS00518">
    <property type="entry name" value="ZF_RING_1"/>
    <property type="match status" value="1"/>
</dbReference>
<evidence type="ECO:0000256" key="3">
    <source>
        <dbReference type="ARBA" id="ARBA00022737"/>
    </source>
</evidence>
<dbReference type="GO" id="GO:0016567">
    <property type="term" value="P:protein ubiquitination"/>
    <property type="evidence" value="ECO:0007669"/>
    <property type="project" value="InterPro"/>
</dbReference>
<feature type="compositionally biased region" description="Polar residues" evidence="7">
    <location>
        <begin position="117"/>
        <end position="138"/>
    </location>
</feature>